<protein>
    <submittedName>
        <fullName evidence="2">Uncharacterized protein</fullName>
    </submittedName>
</protein>
<organism evidence="2 3">
    <name type="scientific">Symbiodinium necroappetens</name>
    <dbReference type="NCBI Taxonomy" id="1628268"/>
    <lineage>
        <taxon>Eukaryota</taxon>
        <taxon>Sar</taxon>
        <taxon>Alveolata</taxon>
        <taxon>Dinophyceae</taxon>
        <taxon>Suessiales</taxon>
        <taxon>Symbiodiniaceae</taxon>
        <taxon>Symbiodinium</taxon>
    </lineage>
</organism>
<evidence type="ECO:0000256" key="1">
    <source>
        <dbReference type="SAM" id="MobiDB-lite"/>
    </source>
</evidence>
<comment type="caution">
    <text evidence="2">The sequence shown here is derived from an EMBL/GenBank/DDBJ whole genome shotgun (WGS) entry which is preliminary data.</text>
</comment>
<dbReference type="Proteomes" id="UP000601435">
    <property type="component" value="Unassembled WGS sequence"/>
</dbReference>
<feature type="non-terminal residue" evidence="2">
    <location>
        <position position="1"/>
    </location>
</feature>
<evidence type="ECO:0000313" key="2">
    <source>
        <dbReference type="EMBL" id="CAE7218559.1"/>
    </source>
</evidence>
<dbReference type="AlphaFoldDB" id="A0A812K6Y1"/>
<feature type="region of interest" description="Disordered" evidence="1">
    <location>
        <begin position="66"/>
        <end position="102"/>
    </location>
</feature>
<proteinExistence type="predicted"/>
<sequence length="195" mass="20937">AGLLEEIGTDLHEGSTKPPKWTAGGRESQPVDVSTTVNMLSSVLGKHAALHYEADGRMISVTGGNDFRAEKKPPAAPSYAAPARLPPVPPGPPAPQVPPAEPVHPVQPAWQEMNYPMQDLQPEAYYQGYGGYYPAMYGQYQESVEDVYAQPAQPVRSGAAALAQCTPGRFCVFCGKPKHSLTQRFCSHCGEMVVA</sequence>
<feature type="compositionally biased region" description="Pro residues" evidence="1">
    <location>
        <begin position="84"/>
        <end position="102"/>
    </location>
</feature>
<dbReference type="EMBL" id="CAJNJA010006990">
    <property type="protein sequence ID" value="CAE7218559.1"/>
    <property type="molecule type" value="Genomic_DNA"/>
</dbReference>
<dbReference type="OrthoDB" id="441789at2759"/>
<evidence type="ECO:0000313" key="3">
    <source>
        <dbReference type="Proteomes" id="UP000601435"/>
    </source>
</evidence>
<reference evidence="2" key="1">
    <citation type="submission" date="2021-02" db="EMBL/GenBank/DDBJ databases">
        <authorList>
            <person name="Dougan E. K."/>
            <person name="Rhodes N."/>
            <person name="Thang M."/>
            <person name="Chan C."/>
        </authorList>
    </citation>
    <scope>NUCLEOTIDE SEQUENCE</scope>
</reference>
<name>A0A812K6Y1_9DINO</name>
<feature type="region of interest" description="Disordered" evidence="1">
    <location>
        <begin position="1"/>
        <end position="31"/>
    </location>
</feature>
<gene>
    <name evidence="2" type="ORF">SNEC2469_LOCUS2661</name>
</gene>
<accession>A0A812K6Y1</accession>
<keyword evidence="3" id="KW-1185">Reference proteome</keyword>